<feature type="region of interest" description="Disordered" evidence="1">
    <location>
        <begin position="52"/>
        <end position="89"/>
    </location>
</feature>
<dbReference type="KEGG" id="vg:3654797"/>
<feature type="transmembrane region" description="Helical" evidence="2">
    <location>
        <begin position="6"/>
        <end position="28"/>
    </location>
</feature>
<evidence type="ECO:0000313" key="4">
    <source>
        <dbReference type="Proteomes" id="UP000000863"/>
    </source>
</evidence>
<organism evidence="3 4">
    <name type="scientific">Emiliania huxleyi virus 86 (isolate United Kingdom/English Channel/1999)</name>
    <name type="common">EhV-86</name>
    <dbReference type="NCBI Taxonomy" id="654925"/>
    <lineage>
        <taxon>Viruses</taxon>
        <taxon>Varidnaviria</taxon>
        <taxon>Bamfordvirae</taxon>
        <taxon>Nucleocytoviricota</taxon>
        <taxon>Megaviricetes</taxon>
        <taxon>Algavirales</taxon>
        <taxon>Phycodnaviridae</taxon>
        <taxon>Coccolithovirus</taxon>
        <taxon>Coccolithovirus huxleyi</taxon>
        <taxon>Emiliania huxleyi virus 86</taxon>
    </lineage>
</organism>
<keyword evidence="2" id="KW-0812">Transmembrane</keyword>
<proteinExistence type="predicted"/>
<dbReference type="Proteomes" id="UP000000863">
    <property type="component" value="Segment"/>
</dbReference>
<accession>Q4A2F3</accession>
<evidence type="ECO:0000256" key="2">
    <source>
        <dbReference type="SAM" id="Phobius"/>
    </source>
</evidence>
<sequence length="211" mass="23070">METRRIIQIVLVVILLLGAFIVSILYSFTSLLGKFASVASIDVVNRDQAEIDNDDSLPEKIDEHEDDVKTTGANPPGENLLPGPDTTISNGNAPLEAPNVFAINAVNGNTKLFRIDKVKFMKYVNDTNQQDSGNNNYKLRAVRIVKNNKIENQGWDLYKSDAFNVEIFNAPGTGQFSPNTSKAQVHGSSDPADVMWDVGDKIAFVTATVIA</sequence>
<dbReference type="RefSeq" id="YP_294084.1">
    <property type="nucleotide sequence ID" value="NC_007346.1"/>
</dbReference>
<keyword evidence="4" id="KW-1185">Reference proteome</keyword>
<keyword evidence="2" id="KW-1133">Transmembrane helix</keyword>
<name>Q4A2F3_EHV8U</name>
<reference evidence="3 4" key="1">
    <citation type="journal article" date="2005" name="Science">
        <title>Complete genome sequence and lytic phase transcription profile of a Coccolithovirus.</title>
        <authorList>
            <person name="Wilson W.H."/>
            <person name="Schroeder D.C."/>
            <person name="Allen M.J."/>
            <person name="Holden M.T.G."/>
            <person name="Parkhill J."/>
            <person name="Barrell B.G."/>
            <person name="Churcher C."/>
            <person name="Hamlin N."/>
            <person name="Mungall K."/>
            <person name="Norbertczak H."/>
            <person name="Quail M.A."/>
            <person name="Price C."/>
            <person name="Rabbinowitsch E."/>
            <person name="Walker D."/>
            <person name="Craigon M."/>
            <person name="Roy D."/>
            <person name="Ghazal P."/>
        </authorList>
    </citation>
    <scope>NUCLEOTIDE SEQUENCE [LARGE SCALE GENOMIC DNA]</scope>
    <source>
        <strain evidence="4">Isolate United Kingdom/English Channel/1999</strain>
    </source>
</reference>
<protein>
    <submittedName>
        <fullName evidence="3">Putative membrane protein</fullName>
    </submittedName>
</protein>
<dbReference type="GeneID" id="3654797"/>
<feature type="compositionally biased region" description="Basic and acidic residues" evidence="1">
    <location>
        <begin position="57"/>
        <end position="69"/>
    </location>
</feature>
<organismHost>
    <name type="scientific">Emiliania huxleyi</name>
    <name type="common">Coccolithophore</name>
    <name type="synonym">Pontosphaera huxleyi</name>
    <dbReference type="NCBI Taxonomy" id="2903"/>
</organismHost>
<evidence type="ECO:0000256" key="1">
    <source>
        <dbReference type="SAM" id="MobiDB-lite"/>
    </source>
</evidence>
<dbReference type="EMBL" id="AJ890364">
    <property type="protein sequence ID" value="CAI65753.1"/>
    <property type="molecule type" value="Genomic_DNA"/>
</dbReference>
<evidence type="ECO:0000313" key="3">
    <source>
        <dbReference type="EMBL" id="CAI65753.1"/>
    </source>
</evidence>
<keyword evidence="2" id="KW-0472">Membrane</keyword>
<gene>
    <name evidence="3" type="ORF">EhV326</name>
</gene>